<dbReference type="InterPro" id="IPR032940">
    <property type="entry name" value="CAMSAP"/>
</dbReference>
<feature type="domain" description="CKK" evidence="3">
    <location>
        <begin position="666"/>
        <end position="800"/>
    </location>
</feature>
<dbReference type="InterPro" id="IPR014797">
    <property type="entry name" value="CKK_CAMSAP"/>
</dbReference>
<dbReference type="SUPFAM" id="SSF50346">
    <property type="entry name" value="PRC-barrel domain"/>
    <property type="match status" value="1"/>
</dbReference>
<dbReference type="Pfam" id="PF08683">
    <property type="entry name" value="CAMSAP_CKK"/>
    <property type="match status" value="1"/>
</dbReference>
<protein>
    <recommendedName>
        <fullName evidence="3">CKK domain-containing protein</fullName>
    </recommendedName>
</protein>
<dbReference type="PANTHER" id="PTHR21595">
    <property type="entry name" value="PATRONIN"/>
    <property type="match status" value="1"/>
</dbReference>
<gene>
    <name evidence="4" type="ORF">KQP761_LOCUS22860</name>
</gene>
<dbReference type="GO" id="GO:0007026">
    <property type="term" value="P:negative regulation of microtubule depolymerization"/>
    <property type="evidence" value="ECO:0007669"/>
    <property type="project" value="TreeGrafter"/>
</dbReference>
<feature type="region of interest" description="Disordered" evidence="2">
    <location>
        <begin position="39"/>
        <end position="62"/>
    </location>
</feature>
<evidence type="ECO:0000313" key="4">
    <source>
        <dbReference type="EMBL" id="CAF1606486.1"/>
    </source>
</evidence>
<dbReference type="SMART" id="SM01051">
    <property type="entry name" value="CAMSAP_CKK"/>
    <property type="match status" value="1"/>
</dbReference>
<name>A0A816BAH7_9BILA</name>
<dbReference type="EMBL" id="CAJNOW010012119">
    <property type="protein sequence ID" value="CAF1606486.1"/>
    <property type="molecule type" value="Genomic_DNA"/>
</dbReference>
<dbReference type="GO" id="GO:0051011">
    <property type="term" value="F:microtubule minus-end binding"/>
    <property type="evidence" value="ECO:0007669"/>
    <property type="project" value="TreeGrafter"/>
</dbReference>
<keyword evidence="1" id="KW-0493">Microtubule</keyword>
<dbReference type="Proteomes" id="UP000663834">
    <property type="component" value="Unassembled WGS sequence"/>
</dbReference>
<sequence>MTTIVTTSNSEVTTPTSYVSRWIAQSHSAYQNKTNEFYSPSSSLSSSSCDFRTPTASNRTPPNLISPRTTITTWQAQAKSRLDAAAAAAAAIAASKTNDSSFILSMNINNNELQDKLQRVRTLLDAKKQRLCRYFPSSSSNLPDQVLSSAVVGEQSSLPSPPPPPPSSSSSSILALENVYSSHDESRLSTNYNYHSSSMLPCLMEESPSDSGCSDGAKTVNNDDIIDTTIKNPALVDLSKPLSKEEMLAIIQVLRELWRKQFGSELSDIQIKPTLSTSNSFTNRPIGTSGGISYLSNNKKNQYRSTPVLNKLSAELSDIKDKLQKFSNNRPIGTSGGISYLSNNKKNQYRSTPVLNKLSAELSDIKDKLQKFSNNRTADEQPKEISSKKKLNDNIDEPENIRINEETMVFIPIGPPLTAHDLERMQAKKDALIRRQIQRREEQLIKKNERLITAIDNQNECRLYEEYTAQRRQETDFRRKTILHAHIEQKRLEADPPSSNDYYFAAARNRNRLKRKASMTSFVSFDDDVSCGGSTFDLFSTASGKKPTQTPKRNTNRYDFVSPSLIASTTASRSKMNRAASTCNINEHYDSFTSLNSKATMPIMRTTKPSSLFGGSLMNISIPNKNKQSQQKSFNLLDEPFDLTIESPLSGSLSSIALSTPGGSRLARSQTHVSTKSNKKTIINSLKQSVLAGPANERQLDVIIREIESCEARHFIILFRDHRLQFRAVYMYINETDIIEKVHGVGPNIITEVMVEKWFKYNSGSKRFTNIPIRHFSIQCDAVVIHNDFWQKKLFMHMNKLH</sequence>
<reference evidence="4" key="1">
    <citation type="submission" date="2021-02" db="EMBL/GenBank/DDBJ databases">
        <authorList>
            <person name="Nowell W R."/>
        </authorList>
    </citation>
    <scope>NUCLEOTIDE SEQUENCE</scope>
</reference>
<dbReference type="InterPro" id="IPR038209">
    <property type="entry name" value="CKK_dom_sf"/>
</dbReference>
<feature type="region of interest" description="Disordered" evidence="2">
    <location>
        <begin position="150"/>
        <end position="172"/>
    </location>
</feature>
<comment type="caution">
    <text evidence="4">The sequence shown here is derived from an EMBL/GenBank/DDBJ whole genome shotgun (WGS) entry which is preliminary data.</text>
</comment>
<dbReference type="AlphaFoldDB" id="A0A816BAH7"/>
<evidence type="ECO:0000313" key="5">
    <source>
        <dbReference type="Proteomes" id="UP000663834"/>
    </source>
</evidence>
<organism evidence="4 5">
    <name type="scientific">Rotaria magnacalcarata</name>
    <dbReference type="NCBI Taxonomy" id="392030"/>
    <lineage>
        <taxon>Eukaryota</taxon>
        <taxon>Metazoa</taxon>
        <taxon>Spiralia</taxon>
        <taxon>Gnathifera</taxon>
        <taxon>Rotifera</taxon>
        <taxon>Eurotatoria</taxon>
        <taxon>Bdelloidea</taxon>
        <taxon>Philodinida</taxon>
        <taxon>Philodinidae</taxon>
        <taxon>Rotaria</taxon>
    </lineage>
</organism>
<comment type="domain">
    <text evidence="1">The CKK domain binds microtubules.</text>
</comment>
<dbReference type="OrthoDB" id="2125658at2759"/>
<dbReference type="InterPro" id="IPR011033">
    <property type="entry name" value="PRC_barrel-like_sf"/>
</dbReference>
<evidence type="ECO:0000256" key="1">
    <source>
        <dbReference type="PROSITE-ProRule" id="PRU00841"/>
    </source>
</evidence>
<dbReference type="PROSITE" id="PS51508">
    <property type="entry name" value="CKK"/>
    <property type="match status" value="1"/>
</dbReference>
<dbReference type="PANTHER" id="PTHR21595:SF0">
    <property type="entry name" value="PATRONIN"/>
    <property type="match status" value="1"/>
</dbReference>
<dbReference type="GO" id="GO:0036449">
    <property type="term" value="C:microtubule minus-end"/>
    <property type="evidence" value="ECO:0007669"/>
    <property type="project" value="TreeGrafter"/>
</dbReference>
<comment type="similarity">
    <text evidence="1">Belongs to the CAMSAP1 family.</text>
</comment>
<dbReference type="GO" id="GO:0031122">
    <property type="term" value="P:cytoplasmic microtubule organization"/>
    <property type="evidence" value="ECO:0007669"/>
    <property type="project" value="TreeGrafter"/>
</dbReference>
<evidence type="ECO:0000259" key="3">
    <source>
        <dbReference type="PROSITE" id="PS51508"/>
    </source>
</evidence>
<proteinExistence type="inferred from homology"/>
<dbReference type="GO" id="GO:0005516">
    <property type="term" value="F:calmodulin binding"/>
    <property type="evidence" value="ECO:0007669"/>
    <property type="project" value="InterPro"/>
</dbReference>
<feature type="compositionally biased region" description="Low complexity" evidence="2">
    <location>
        <begin position="39"/>
        <end position="48"/>
    </location>
</feature>
<evidence type="ECO:0000256" key="2">
    <source>
        <dbReference type="SAM" id="MobiDB-lite"/>
    </source>
</evidence>
<accession>A0A816BAH7</accession>
<dbReference type="Gene3D" id="3.10.20.360">
    <property type="entry name" value="CKK domain"/>
    <property type="match status" value="1"/>
</dbReference>